<evidence type="ECO:0000313" key="1">
    <source>
        <dbReference type="EMBL" id="KAK4239351.1"/>
    </source>
</evidence>
<comment type="caution">
    <text evidence="1">The sequence shown here is derived from an EMBL/GenBank/DDBJ whole genome shotgun (WGS) entry which is preliminary data.</text>
</comment>
<dbReference type="AlphaFoldDB" id="A0AAN7CD50"/>
<proteinExistence type="predicted"/>
<evidence type="ECO:0000313" key="2">
    <source>
        <dbReference type="Proteomes" id="UP001303760"/>
    </source>
</evidence>
<organism evidence="1 2">
    <name type="scientific">Achaetomium macrosporum</name>
    <dbReference type="NCBI Taxonomy" id="79813"/>
    <lineage>
        <taxon>Eukaryota</taxon>
        <taxon>Fungi</taxon>
        <taxon>Dikarya</taxon>
        <taxon>Ascomycota</taxon>
        <taxon>Pezizomycotina</taxon>
        <taxon>Sordariomycetes</taxon>
        <taxon>Sordariomycetidae</taxon>
        <taxon>Sordariales</taxon>
        <taxon>Chaetomiaceae</taxon>
        <taxon>Achaetomium</taxon>
    </lineage>
</organism>
<dbReference type="Proteomes" id="UP001303760">
    <property type="component" value="Unassembled WGS sequence"/>
</dbReference>
<dbReference type="EMBL" id="MU860066">
    <property type="protein sequence ID" value="KAK4239351.1"/>
    <property type="molecule type" value="Genomic_DNA"/>
</dbReference>
<reference evidence="1" key="2">
    <citation type="submission" date="2023-05" db="EMBL/GenBank/DDBJ databases">
        <authorList>
            <consortium name="Lawrence Berkeley National Laboratory"/>
            <person name="Steindorff A."/>
            <person name="Hensen N."/>
            <person name="Bonometti L."/>
            <person name="Westerberg I."/>
            <person name="Brannstrom I.O."/>
            <person name="Guillou S."/>
            <person name="Cros-Aarteil S."/>
            <person name="Calhoun S."/>
            <person name="Haridas S."/>
            <person name="Kuo A."/>
            <person name="Mondo S."/>
            <person name="Pangilinan J."/>
            <person name="Riley R."/>
            <person name="Labutti K."/>
            <person name="Andreopoulos B."/>
            <person name="Lipzen A."/>
            <person name="Chen C."/>
            <person name="Yanf M."/>
            <person name="Daum C."/>
            <person name="Ng V."/>
            <person name="Clum A."/>
            <person name="Ohm R."/>
            <person name="Martin F."/>
            <person name="Silar P."/>
            <person name="Natvig D."/>
            <person name="Lalanne C."/>
            <person name="Gautier V."/>
            <person name="Ament-Velasquez S.L."/>
            <person name="Kruys A."/>
            <person name="Hutchinson M.I."/>
            <person name="Powell A.J."/>
            <person name="Barry K."/>
            <person name="Miller A.N."/>
            <person name="Grigoriev I.V."/>
            <person name="Debuchy R."/>
            <person name="Gladieux P."/>
            <person name="Thoren M.H."/>
            <person name="Johannesson H."/>
        </authorList>
    </citation>
    <scope>NUCLEOTIDE SEQUENCE</scope>
    <source>
        <strain evidence="1">CBS 532.94</strain>
    </source>
</reference>
<protein>
    <submittedName>
        <fullName evidence="1">Uncharacterized protein</fullName>
    </submittedName>
</protein>
<gene>
    <name evidence="1" type="ORF">C8A03DRAFT_14248</name>
</gene>
<keyword evidence="2" id="KW-1185">Reference proteome</keyword>
<sequence length="238" mass="25663">MEVIEGFSDLSTKALSVIRAARLPHPKGVLVESFVTEAADPDRAAQHLLNRIAPENEGSDVAACLDSFCSDWRQVIANFVHEGPVRPLRDRRCVPIITRRDGGTCRFSGLGDSWRDRLAVYPILPPFGTGKIEIDSVGQPGRTRPALPSPGCRGPGGGANLALVASQSLHELLVAFLGPDLSGWVLSGCEDPCAPFGSHWLLRTSAASAFAQGFWKLFVRPLGRYEVSTCRNVSVVMS</sequence>
<reference evidence="1" key="1">
    <citation type="journal article" date="2023" name="Mol. Phylogenet. Evol.">
        <title>Genome-scale phylogeny and comparative genomics of the fungal order Sordariales.</title>
        <authorList>
            <person name="Hensen N."/>
            <person name="Bonometti L."/>
            <person name="Westerberg I."/>
            <person name="Brannstrom I.O."/>
            <person name="Guillou S."/>
            <person name="Cros-Aarteil S."/>
            <person name="Calhoun S."/>
            <person name="Haridas S."/>
            <person name="Kuo A."/>
            <person name="Mondo S."/>
            <person name="Pangilinan J."/>
            <person name="Riley R."/>
            <person name="LaButti K."/>
            <person name="Andreopoulos B."/>
            <person name="Lipzen A."/>
            <person name="Chen C."/>
            <person name="Yan M."/>
            <person name="Daum C."/>
            <person name="Ng V."/>
            <person name="Clum A."/>
            <person name="Steindorff A."/>
            <person name="Ohm R.A."/>
            <person name="Martin F."/>
            <person name="Silar P."/>
            <person name="Natvig D.O."/>
            <person name="Lalanne C."/>
            <person name="Gautier V."/>
            <person name="Ament-Velasquez S.L."/>
            <person name="Kruys A."/>
            <person name="Hutchinson M.I."/>
            <person name="Powell A.J."/>
            <person name="Barry K."/>
            <person name="Miller A.N."/>
            <person name="Grigoriev I.V."/>
            <person name="Debuchy R."/>
            <person name="Gladieux P."/>
            <person name="Hiltunen Thoren M."/>
            <person name="Johannesson H."/>
        </authorList>
    </citation>
    <scope>NUCLEOTIDE SEQUENCE</scope>
    <source>
        <strain evidence="1">CBS 532.94</strain>
    </source>
</reference>
<accession>A0AAN7CD50</accession>
<name>A0AAN7CD50_9PEZI</name>